<protein>
    <submittedName>
        <fullName evidence="1">Uncharacterized protein</fullName>
    </submittedName>
</protein>
<dbReference type="EMBL" id="BPLR01011808">
    <property type="protein sequence ID" value="GIY49230.1"/>
    <property type="molecule type" value="Genomic_DNA"/>
</dbReference>
<evidence type="ECO:0000313" key="2">
    <source>
        <dbReference type="Proteomes" id="UP001054945"/>
    </source>
</evidence>
<gene>
    <name evidence="1" type="ORF">CEXT_303421</name>
</gene>
<sequence>MAAKPLLLAYINGNGNLCRALVRAGACLGSCNRQGINIFNNQVATKQLLYRLLDYLPRATPWVAEGERNFIDALQNLESKLGSIIVAIVEESYVENVLIKMYLY</sequence>
<keyword evidence="2" id="KW-1185">Reference proteome</keyword>
<organism evidence="1 2">
    <name type="scientific">Caerostris extrusa</name>
    <name type="common">Bark spider</name>
    <name type="synonym">Caerostris bankana</name>
    <dbReference type="NCBI Taxonomy" id="172846"/>
    <lineage>
        <taxon>Eukaryota</taxon>
        <taxon>Metazoa</taxon>
        <taxon>Ecdysozoa</taxon>
        <taxon>Arthropoda</taxon>
        <taxon>Chelicerata</taxon>
        <taxon>Arachnida</taxon>
        <taxon>Araneae</taxon>
        <taxon>Araneomorphae</taxon>
        <taxon>Entelegynae</taxon>
        <taxon>Araneoidea</taxon>
        <taxon>Araneidae</taxon>
        <taxon>Caerostris</taxon>
    </lineage>
</organism>
<accession>A0AAV4TSP1</accession>
<proteinExistence type="predicted"/>
<evidence type="ECO:0000313" key="1">
    <source>
        <dbReference type="EMBL" id="GIY49230.1"/>
    </source>
</evidence>
<dbReference type="Proteomes" id="UP001054945">
    <property type="component" value="Unassembled WGS sequence"/>
</dbReference>
<reference evidence="1 2" key="1">
    <citation type="submission" date="2021-06" db="EMBL/GenBank/DDBJ databases">
        <title>Caerostris extrusa draft genome.</title>
        <authorList>
            <person name="Kono N."/>
            <person name="Arakawa K."/>
        </authorList>
    </citation>
    <scope>NUCLEOTIDE SEQUENCE [LARGE SCALE GENOMIC DNA]</scope>
</reference>
<dbReference type="AlphaFoldDB" id="A0AAV4TSP1"/>
<name>A0AAV4TSP1_CAEEX</name>
<comment type="caution">
    <text evidence="1">The sequence shown here is derived from an EMBL/GenBank/DDBJ whole genome shotgun (WGS) entry which is preliminary data.</text>
</comment>